<keyword evidence="3" id="KW-1185">Reference proteome</keyword>
<protein>
    <submittedName>
        <fullName evidence="2">Methylcobamide--CoM methyltransferase MtbA</fullName>
    </submittedName>
</protein>
<sequence>MSGDEMTPLERTLTALSHKEPDRVPLFLNLTMHGARELGLSIRDYYQKVEHVVKGQELLMKKYGNDCLTGFCYGAAEVEAFGGSVRFFENGPPNAGAPPIRDLRMISSLDVPDPADCPPLQRMLVATRILAERYGDSVPVAGVAISPFSLPVMQLGFSRYLDLLLRDDPLFRDLMEVNCNFCTTWANLQIEAGATAVVYFDPVTSPTIIPPDIARKTGCRIAREVIRTIKGGVAYHLASGRCLAIAEDLIDSGAVALGVSALEDLSLLKDTFAGKMALIGNLDGVSMRRWSGKEAEARVREAVSKAGPGGGFILSDNHGEIPWQVGDSVIMTIADAARTYGRYPIA</sequence>
<keyword evidence="2" id="KW-0808">Transferase</keyword>
<organism evidence="2 3">
    <name type="scientific">Methanocalculus taiwanensis</name>
    <dbReference type="NCBI Taxonomy" id="106207"/>
    <lineage>
        <taxon>Archaea</taxon>
        <taxon>Methanobacteriati</taxon>
        <taxon>Methanobacteriota</taxon>
        <taxon>Stenosarchaea group</taxon>
        <taxon>Methanomicrobia</taxon>
        <taxon>Methanomicrobiales</taxon>
        <taxon>Methanocalculaceae</taxon>
        <taxon>Methanocalculus</taxon>
    </lineage>
</organism>
<evidence type="ECO:0000313" key="2">
    <source>
        <dbReference type="EMBL" id="MCQ1539044.1"/>
    </source>
</evidence>
<reference evidence="2 3" key="1">
    <citation type="submission" date="2019-08" db="EMBL/GenBank/DDBJ databases">
        <authorList>
            <person name="Chen S.-C."/>
            <person name="Lai M.-C."/>
            <person name="You Y.-T."/>
        </authorList>
    </citation>
    <scope>NUCLEOTIDE SEQUENCE [LARGE SCALE GENOMIC DNA]</scope>
    <source>
        <strain evidence="2 3">P2F9704a</strain>
    </source>
</reference>
<dbReference type="InterPro" id="IPR052024">
    <property type="entry name" value="Methanogen_methyltrans"/>
</dbReference>
<dbReference type="InterPro" id="IPR000257">
    <property type="entry name" value="Uroporphyrinogen_deCOase"/>
</dbReference>
<dbReference type="PANTHER" id="PTHR47099">
    <property type="entry name" value="METHYLCOBAMIDE:COM METHYLTRANSFERASE MTBA"/>
    <property type="match status" value="1"/>
</dbReference>
<evidence type="ECO:0000259" key="1">
    <source>
        <dbReference type="Pfam" id="PF01208"/>
    </source>
</evidence>
<dbReference type="SUPFAM" id="SSF51726">
    <property type="entry name" value="UROD/MetE-like"/>
    <property type="match status" value="1"/>
</dbReference>
<name>A0ABD4TJE5_9EURY</name>
<dbReference type="Proteomes" id="UP001524383">
    <property type="component" value="Unassembled WGS sequence"/>
</dbReference>
<dbReference type="GO" id="GO:0008168">
    <property type="term" value="F:methyltransferase activity"/>
    <property type="evidence" value="ECO:0007669"/>
    <property type="project" value="UniProtKB-KW"/>
</dbReference>
<dbReference type="GO" id="GO:0032259">
    <property type="term" value="P:methylation"/>
    <property type="evidence" value="ECO:0007669"/>
    <property type="project" value="UniProtKB-KW"/>
</dbReference>
<keyword evidence="2" id="KW-0489">Methyltransferase</keyword>
<proteinExistence type="predicted"/>
<dbReference type="Gene3D" id="3.20.20.210">
    <property type="match status" value="1"/>
</dbReference>
<dbReference type="CDD" id="cd03465">
    <property type="entry name" value="URO-D_like"/>
    <property type="match status" value="1"/>
</dbReference>
<dbReference type="InterPro" id="IPR038071">
    <property type="entry name" value="UROD/MetE-like_sf"/>
</dbReference>
<dbReference type="PANTHER" id="PTHR47099:SF1">
    <property type="entry name" value="METHYLCOBAMIDE:COM METHYLTRANSFERASE MTBA"/>
    <property type="match status" value="1"/>
</dbReference>
<gene>
    <name evidence="2" type="ORF">FTO68_08640</name>
</gene>
<accession>A0ABD4TJE5</accession>
<dbReference type="EMBL" id="VOTZ01000018">
    <property type="protein sequence ID" value="MCQ1539044.1"/>
    <property type="molecule type" value="Genomic_DNA"/>
</dbReference>
<dbReference type="RefSeq" id="WP_255333007.1">
    <property type="nucleotide sequence ID" value="NZ_VOTZ01000018.1"/>
</dbReference>
<evidence type="ECO:0000313" key="3">
    <source>
        <dbReference type="Proteomes" id="UP001524383"/>
    </source>
</evidence>
<comment type="caution">
    <text evidence="2">The sequence shown here is derived from an EMBL/GenBank/DDBJ whole genome shotgun (WGS) entry which is preliminary data.</text>
</comment>
<dbReference type="AlphaFoldDB" id="A0ABD4TJE5"/>
<dbReference type="Pfam" id="PF01208">
    <property type="entry name" value="URO-D"/>
    <property type="match status" value="1"/>
</dbReference>
<feature type="domain" description="Uroporphyrinogen decarboxylase (URO-D)" evidence="1">
    <location>
        <begin position="8"/>
        <end position="340"/>
    </location>
</feature>